<dbReference type="AlphaFoldDB" id="K4ANG6"/>
<keyword evidence="2" id="KW-1185">Reference proteome</keyword>
<dbReference type="InParanoid" id="K4ANG6"/>
<name>K4ANG6_SETIT</name>
<proteinExistence type="predicted"/>
<evidence type="ECO:0000313" key="2">
    <source>
        <dbReference type="Proteomes" id="UP000004995"/>
    </source>
</evidence>
<organism evidence="1 2">
    <name type="scientific">Setaria italica</name>
    <name type="common">Foxtail millet</name>
    <name type="synonym">Panicum italicum</name>
    <dbReference type="NCBI Taxonomy" id="4555"/>
    <lineage>
        <taxon>Eukaryota</taxon>
        <taxon>Viridiplantae</taxon>
        <taxon>Streptophyta</taxon>
        <taxon>Embryophyta</taxon>
        <taxon>Tracheophyta</taxon>
        <taxon>Spermatophyta</taxon>
        <taxon>Magnoliopsida</taxon>
        <taxon>Liliopsida</taxon>
        <taxon>Poales</taxon>
        <taxon>Poaceae</taxon>
        <taxon>PACMAD clade</taxon>
        <taxon>Panicoideae</taxon>
        <taxon>Panicodae</taxon>
        <taxon>Paniceae</taxon>
        <taxon>Cenchrinae</taxon>
        <taxon>Setaria</taxon>
    </lineage>
</organism>
<dbReference type="HOGENOM" id="CLU_3208605_0_0_1"/>
<dbReference type="EMBL" id="AGNK02006071">
    <property type="status" value="NOT_ANNOTATED_CDS"/>
    <property type="molecule type" value="Genomic_DNA"/>
</dbReference>
<dbReference type="Gramene" id="KQK91829">
    <property type="protein sequence ID" value="KQK91829"/>
    <property type="gene ID" value="SETIT_040463mg"/>
</dbReference>
<dbReference type="Proteomes" id="UP000004995">
    <property type="component" value="Unassembled WGS sequence"/>
</dbReference>
<dbReference type="EnsemblPlants" id="KQK91829">
    <property type="protein sequence ID" value="KQK91829"/>
    <property type="gene ID" value="SETIT_040463mg"/>
</dbReference>
<reference evidence="1" key="2">
    <citation type="submission" date="2018-08" db="UniProtKB">
        <authorList>
            <consortium name="EnsemblPlants"/>
        </authorList>
    </citation>
    <scope>IDENTIFICATION</scope>
    <source>
        <strain evidence="1">Yugu1</strain>
    </source>
</reference>
<accession>K4ANG6</accession>
<reference evidence="2" key="1">
    <citation type="journal article" date="2012" name="Nat. Biotechnol.">
        <title>Reference genome sequence of the model plant Setaria.</title>
        <authorList>
            <person name="Bennetzen J.L."/>
            <person name="Schmutz J."/>
            <person name="Wang H."/>
            <person name="Percifield R."/>
            <person name="Hawkins J."/>
            <person name="Pontaroli A.C."/>
            <person name="Estep M."/>
            <person name="Feng L."/>
            <person name="Vaughn J.N."/>
            <person name="Grimwood J."/>
            <person name="Jenkins J."/>
            <person name="Barry K."/>
            <person name="Lindquist E."/>
            <person name="Hellsten U."/>
            <person name="Deshpande S."/>
            <person name="Wang X."/>
            <person name="Wu X."/>
            <person name="Mitros T."/>
            <person name="Triplett J."/>
            <person name="Yang X."/>
            <person name="Ye C.Y."/>
            <person name="Mauro-Herrera M."/>
            <person name="Wang L."/>
            <person name="Li P."/>
            <person name="Sharma M."/>
            <person name="Sharma R."/>
            <person name="Ronald P.C."/>
            <person name="Panaud O."/>
            <person name="Kellogg E.A."/>
            <person name="Brutnell T.P."/>
            <person name="Doust A.N."/>
            <person name="Tuskan G.A."/>
            <person name="Rokhsar D."/>
            <person name="Devos K.M."/>
        </authorList>
    </citation>
    <scope>NUCLEOTIDE SEQUENCE [LARGE SCALE GENOMIC DNA]</scope>
    <source>
        <strain evidence="2">cv. Yugu1</strain>
    </source>
</reference>
<evidence type="ECO:0000313" key="1">
    <source>
        <dbReference type="EnsemblPlants" id="KQK91829"/>
    </source>
</evidence>
<protein>
    <submittedName>
        <fullName evidence="1">Uncharacterized protein</fullName>
    </submittedName>
</protein>
<sequence length="45" mass="5175">MCFSPLLMSEMCPWMTSKGDILGSRKRMFLEGFTLVWFADDCSCC</sequence>